<dbReference type="PANTHER" id="PTHR42648:SF18">
    <property type="entry name" value="RETROTRANSPOSON, UNCLASSIFIED-LIKE PROTEIN"/>
    <property type="match status" value="1"/>
</dbReference>
<comment type="caution">
    <text evidence="4">The sequence shown here is derived from an EMBL/GenBank/DDBJ whole genome shotgun (WGS) entry which is preliminary data.</text>
</comment>
<evidence type="ECO:0000313" key="5">
    <source>
        <dbReference type="Proteomes" id="UP000325315"/>
    </source>
</evidence>
<dbReference type="Gene3D" id="3.30.420.10">
    <property type="entry name" value="Ribonuclease H-like superfamily/Ribonuclease H"/>
    <property type="match status" value="1"/>
</dbReference>
<evidence type="ECO:0000313" key="4">
    <source>
        <dbReference type="EMBL" id="KAA3461320.1"/>
    </source>
</evidence>
<dbReference type="Pfam" id="PF22936">
    <property type="entry name" value="Pol_BBD"/>
    <property type="match status" value="1"/>
</dbReference>
<dbReference type="GO" id="GO:0003676">
    <property type="term" value="F:nucleic acid binding"/>
    <property type="evidence" value="ECO:0007669"/>
    <property type="project" value="InterPro"/>
</dbReference>
<evidence type="ECO:0000259" key="3">
    <source>
        <dbReference type="PROSITE" id="PS50994"/>
    </source>
</evidence>
<feature type="compositionally biased region" description="Low complexity" evidence="2">
    <location>
        <begin position="1"/>
        <end position="11"/>
    </location>
</feature>
<dbReference type="AlphaFoldDB" id="A0A5B6UTD0"/>
<keyword evidence="1" id="KW-0378">Hydrolase</keyword>
<evidence type="ECO:0000256" key="1">
    <source>
        <dbReference type="ARBA" id="ARBA00022670"/>
    </source>
</evidence>
<dbReference type="GO" id="GO:0006508">
    <property type="term" value="P:proteolysis"/>
    <property type="evidence" value="ECO:0007669"/>
    <property type="project" value="UniProtKB-KW"/>
</dbReference>
<dbReference type="OrthoDB" id="1001582at2759"/>
<dbReference type="PROSITE" id="PS50994">
    <property type="entry name" value="INTEGRASE"/>
    <property type="match status" value="1"/>
</dbReference>
<reference evidence="5" key="1">
    <citation type="journal article" date="2019" name="Plant Biotechnol. J.">
        <title>Genome sequencing of the Australian wild diploid species Gossypium australe highlights disease resistance and delayed gland morphogenesis.</title>
        <authorList>
            <person name="Cai Y."/>
            <person name="Cai X."/>
            <person name="Wang Q."/>
            <person name="Wang P."/>
            <person name="Zhang Y."/>
            <person name="Cai C."/>
            <person name="Xu Y."/>
            <person name="Wang K."/>
            <person name="Zhou Z."/>
            <person name="Wang C."/>
            <person name="Geng S."/>
            <person name="Li B."/>
            <person name="Dong Q."/>
            <person name="Hou Y."/>
            <person name="Wang H."/>
            <person name="Ai P."/>
            <person name="Liu Z."/>
            <person name="Yi F."/>
            <person name="Sun M."/>
            <person name="An G."/>
            <person name="Cheng J."/>
            <person name="Zhang Y."/>
            <person name="Shi Q."/>
            <person name="Xie Y."/>
            <person name="Shi X."/>
            <person name="Chang Y."/>
            <person name="Huang F."/>
            <person name="Chen Y."/>
            <person name="Hong S."/>
            <person name="Mi L."/>
            <person name="Sun Q."/>
            <person name="Zhang L."/>
            <person name="Zhou B."/>
            <person name="Peng R."/>
            <person name="Zhang X."/>
            <person name="Liu F."/>
        </authorList>
    </citation>
    <scope>NUCLEOTIDE SEQUENCE [LARGE SCALE GENOMIC DNA]</scope>
    <source>
        <strain evidence="5">cv. PA1801</strain>
    </source>
</reference>
<dbReference type="GO" id="GO:0008233">
    <property type="term" value="F:peptidase activity"/>
    <property type="evidence" value="ECO:0007669"/>
    <property type="project" value="UniProtKB-KW"/>
</dbReference>
<accession>A0A5B6UTD0</accession>
<dbReference type="InterPro" id="IPR012337">
    <property type="entry name" value="RNaseH-like_sf"/>
</dbReference>
<dbReference type="InterPro" id="IPR001584">
    <property type="entry name" value="Integrase_cat-core"/>
</dbReference>
<proteinExistence type="predicted"/>
<dbReference type="SUPFAM" id="SSF53098">
    <property type="entry name" value="Ribonuclease H-like"/>
    <property type="match status" value="1"/>
</dbReference>
<dbReference type="InterPro" id="IPR036397">
    <property type="entry name" value="RNaseH_sf"/>
</dbReference>
<dbReference type="GO" id="GO:0015074">
    <property type="term" value="P:DNA integration"/>
    <property type="evidence" value="ECO:0007669"/>
    <property type="project" value="InterPro"/>
</dbReference>
<dbReference type="InterPro" id="IPR039537">
    <property type="entry name" value="Retrotran_Ty1/copia-like"/>
</dbReference>
<organism evidence="4 5">
    <name type="scientific">Gossypium australe</name>
    <dbReference type="NCBI Taxonomy" id="47621"/>
    <lineage>
        <taxon>Eukaryota</taxon>
        <taxon>Viridiplantae</taxon>
        <taxon>Streptophyta</taxon>
        <taxon>Embryophyta</taxon>
        <taxon>Tracheophyta</taxon>
        <taxon>Spermatophyta</taxon>
        <taxon>Magnoliopsida</taxon>
        <taxon>eudicotyledons</taxon>
        <taxon>Gunneridae</taxon>
        <taxon>Pentapetalae</taxon>
        <taxon>rosids</taxon>
        <taxon>malvids</taxon>
        <taxon>Malvales</taxon>
        <taxon>Malvaceae</taxon>
        <taxon>Malvoideae</taxon>
        <taxon>Gossypium</taxon>
    </lineage>
</organism>
<dbReference type="PANTHER" id="PTHR42648">
    <property type="entry name" value="TRANSPOSASE, PUTATIVE-RELATED"/>
    <property type="match status" value="1"/>
</dbReference>
<keyword evidence="5" id="KW-1185">Reference proteome</keyword>
<feature type="region of interest" description="Disordered" evidence="2">
    <location>
        <begin position="1"/>
        <end position="32"/>
    </location>
</feature>
<dbReference type="InterPro" id="IPR054722">
    <property type="entry name" value="PolX-like_BBD"/>
</dbReference>
<gene>
    <name evidence="4" type="ORF">EPI10_027896</name>
</gene>
<protein>
    <submittedName>
        <fullName evidence="4">Retrovirus-related Pol polyprotein from transposon TNT 1-94</fullName>
    </submittedName>
</protein>
<dbReference type="EMBL" id="SMMG02000009">
    <property type="protein sequence ID" value="KAA3461320.1"/>
    <property type="molecule type" value="Genomic_DNA"/>
</dbReference>
<dbReference type="Proteomes" id="UP000325315">
    <property type="component" value="Unassembled WGS sequence"/>
</dbReference>
<name>A0A5B6UTD0_9ROSI</name>
<keyword evidence="1" id="KW-0645">Protease</keyword>
<evidence type="ECO:0000256" key="2">
    <source>
        <dbReference type="SAM" id="MobiDB-lite"/>
    </source>
</evidence>
<dbReference type="Pfam" id="PF13976">
    <property type="entry name" value="gag_pre-integrs"/>
    <property type="match status" value="1"/>
</dbReference>
<feature type="domain" description="Integrase catalytic" evidence="3">
    <location>
        <begin position="252"/>
        <end position="344"/>
    </location>
</feature>
<sequence>MIVVTTTTSTSLIPKREEDEEEATTLHLSEQSQQKKPDVECFWGHKYECRVNLNNENGDRTNFIENEKVSLLMACYVKEETQKNLWYLDIGCSNHMSHDKSAFSVLDESIRDNSVMGKGEVTIQMKINVVHTISNVLFVPDLKTNLLSIGQLQENGYKISINDVVCRIQYEKLGLIAQVDMTPNRMFPLYLHTVTNSCFLARLEDESWLWHFWYGHLNFGGLKILQQKNMMTGLPHIQTPSQVCEECVISKQHREPFQKGKSWKVRNALELVHSDLCGSIIPTSNRGKRYFISFIDDFSRKTWVYYLNEKSEALTAFKSFKALVEKEAETLIKVLRSDRGGEYN</sequence>
<dbReference type="InterPro" id="IPR025724">
    <property type="entry name" value="GAG-pre-integrase_dom"/>
</dbReference>